<dbReference type="PANTHER" id="PTHR48011:SF54">
    <property type="entry name" value="PROTEIN KINASE DOMAIN-CONTAINING PROTEIN"/>
    <property type="match status" value="1"/>
</dbReference>
<dbReference type="InParanoid" id="M1CJA2"/>
<protein>
    <submittedName>
        <fullName evidence="3">Protein kinase</fullName>
    </submittedName>
</protein>
<accession>M1CJA2</accession>
<dbReference type="InterPro" id="IPR052751">
    <property type="entry name" value="Plant_MAPKKK"/>
</dbReference>
<evidence type="ECO:0000259" key="2">
    <source>
        <dbReference type="PROSITE" id="PS50011"/>
    </source>
</evidence>
<dbReference type="eggNOG" id="KOG0198">
    <property type="taxonomic scope" value="Eukaryota"/>
</dbReference>
<keyword evidence="4" id="KW-1185">Reference proteome</keyword>
<dbReference type="AlphaFoldDB" id="M1CJA2"/>
<dbReference type="InterPro" id="IPR000719">
    <property type="entry name" value="Prot_kinase_dom"/>
</dbReference>
<keyword evidence="1" id="KW-0067">ATP-binding</keyword>
<dbReference type="SUPFAM" id="SSF56112">
    <property type="entry name" value="Protein kinase-like (PK-like)"/>
    <property type="match status" value="1"/>
</dbReference>
<keyword evidence="1" id="KW-0547">Nucleotide-binding</keyword>
<dbReference type="GO" id="GO:0004672">
    <property type="term" value="F:protein kinase activity"/>
    <property type="evidence" value="ECO:0007669"/>
    <property type="project" value="InterPro"/>
</dbReference>
<dbReference type="PaxDb" id="4113-PGSC0003DMT400068616"/>
<dbReference type="PROSITE" id="PS00107">
    <property type="entry name" value="PROTEIN_KINASE_ATP"/>
    <property type="match status" value="1"/>
</dbReference>
<evidence type="ECO:0000313" key="3">
    <source>
        <dbReference type="EnsemblPlants" id="PGSC0003DMT400068616"/>
    </source>
</evidence>
<evidence type="ECO:0000313" key="4">
    <source>
        <dbReference type="Proteomes" id="UP000011115"/>
    </source>
</evidence>
<dbReference type="EnsemblPlants" id="PGSC0003DMT400068616">
    <property type="protein sequence ID" value="PGSC0003DMT400068616"/>
    <property type="gene ID" value="PGSC0003DMG400026679"/>
</dbReference>
<dbReference type="InterPro" id="IPR011009">
    <property type="entry name" value="Kinase-like_dom_sf"/>
</dbReference>
<dbReference type="GO" id="GO:0005524">
    <property type="term" value="F:ATP binding"/>
    <property type="evidence" value="ECO:0007669"/>
    <property type="project" value="UniProtKB-UniRule"/>
</dbReference>
<name>M1CJA2_SOLTU</name>
<dbReference type="HOGENOM" id="CLU_000288_63_23_1"/>
<dbReference type="PANTHER" id="PTHR48011">
    <property type="entry name" value="CCR4-NOT TRANSCRIPTIONAL COMPLEX SUBUNIT CAF120-RELATED"/>
    <property type="match status" value="1"/>
</dbReference>
<dbReference type="PROSITE" id="PS50011">
    <property type="entry name" value="PROTEIN_KINASE_DOM"/>
    <property type="match status" value="1"/>
</dbReference>
<dbReference type="OMA" id="CEWVRGL"/>
<dbReference type="Gene3D" id="1.10.510.10">
    <property type="entry name" value="Transferase(Phosphotransferase) domain 1"/>
    <property type="match status" value="1"/>
</dbReference>
<feature type="domain" description="Protein kinase" evidence="2">
    <location>
        <begin position="2"/>
        <end position="172"/>
    </location>
</feature>
<reference evidence="3" key="2">
    <citation type="submission" date="2015-06" db="UniProtKB">
        <authorList>
            <consortium name="EnsemblPlants"/>
        </authorList>
    </citation>
    <scope>IDENTIFICATION</scope>
    <source>
        <strain evidence="3">DM1-3 516 R44</strain>
    </source>
</reference>
<dbReference type="Proteomes" id="UP000011115">
    <property type="component" value="Unassembled WGS sequence"/>
</dbReference>
<proteinExistence type="predicted"/>
<reference evidence="4" key="1">
    <citation type="journal article" date="2011" name="Nature">
        <title>Genome sequence and analysis of the tuber crop potato.</title>
        <authorList>
            <consortium name="The Potato Genome Sequencing Consortium"/>
        </authorList>
    </citation>
    <scope>NUCLEOTIDE SEQUENCE [LARGE SCALE GENOMIC DNA]</scope>
    <source>
        <strain evidence="4">cv. DM1-3 516 R44</strain>
    </source>
</reference>
<evidence type="ECO:0000256" key="1">
    <source>
        <dbReference type="PROSITE-ProRule" id="PRU10141"/>
    </source>
</evidence>
<dbReference type="SMART" id="SM00220">
    <property type="entry name" value="S_TKc"/>
    <property type="match status" value="1"/>
</dbReference>
<dbReference type="InterPro" id="IPR017441">
    <property type="entry name" value="Protein_kinase_ATP_BS"/>
</dbReference>
<dbReference type="STRING" id="4113.M1CJA2"/>
<feature type="binding site" evidence="1">
    <location>
        <position position="36"/>
    </location>
    <ligand>
        <name>ATP</name>
        <dbReference type="ChEBI" id="CHEBI:30616"/>
    </ligand>
</feature>
<organism evidence="3 4">
    <name type="scientific">Solanum tuberosum</name>
    <name type="common">Potato</name>
    <dbReference type="NCBI Taxonomy" id="4113"/>
    <lineage>
        <taxon>Eukaryota</taxon>
        <taxon>Viridiplantae</taxon>
        <taxon>Streptophyta</taxon>
        <taxon>Embryophyta</taxon>
        <taxon>Tracheophyta</taxon>
        <taxon>Spermatophyta</taxon>
        <taxon>Magnoliopsida</taxon>
        <taxon>eudicotyledons</taxon>
        <taxon>Gunneridae</taxon>
        <taxon>Pentapetalae</taxon>
        <taxon>asterids</taxon>
        <taxon>lamiids</taxon>
        <taxon>Solanales</taxon>
        <taxon>Solanaceae</taxon>
        <taxon>Solanoideae</taxon>
        <taxon>Solaneae</taxon>
        <taxon>Solanum</taxon>
    </lineage>
</organism>
<sequence length="172" mass="18820">MWKRGGTLGKGSYGFVSLAFTDTDSPMNVPSVIVVKSCTLSHSQSLQNERKFLRMFGDCPQLIRCFGFKVTQEDDSHLYNLLLEYASVGSVADRLGERGLPEIQIQKHTKNILLGLSLIHKKGIIHCGIKPHNILLTTTNGYGSAVVAKIADFGLALTSEQKQDAEAGAQRN</sequence>
<dbReference type="Gramene" id="PGSC0003DMT400068616">
    <property type="protein sequence ID" value="PGSC0003DMT400068616"/>
    <property type="gene ID" value="PGSC0003DMG400026679"/>
</dbReference>
<dbReference type="Pfam" id="PF00069">
    <property type="entry name" value="Pkinase"/>
    <property type="match status" value="1"/>
</dbReference>